<dbReference type="EMBL" id="QRGA01000005">
    <property type="protein sequence ID" value="RDU99292.1"/>
    <property type="molecule type" value="Genomic_DNA"/>
</dbReference>
<dbReference type="AlphaFoldDB" id="A0A3D8K2K8"/>
<evidence type="ECO:0000313" key="2">
    <source>
        <dbReference type="Proteomes" id="UP000256838"/>
    </source>
</evidence>
<dbReference type="RefSeq" id="WP_115533266.1">
    <property type="nucleotide sequence ID" value="NZ_QRGA01000005.1"/>
</dbReference>
<evidence type="ECO:0000313" key="1">
    <source>
        <dbReference type="EMBL" id="RDU99292.1"/>
    </source>
</evidence>
<accession>A0A3D8K2K8</accession>
<sequence length="220" mass="22844">MALASVPAAAQVAKPTAAIPDFDSVSAPNSIVAAAQAFNANLPARSSFKSARILETMKSSSTGTVKIAVDLLPTADGLTRVREIYSPNFYVDREMVGLVQLKSKMSAVDTSVSVTQALTVKAHDWKKGGEVSFATEAVDVPGKGKASDSGLDCQVGSPVSASKVSSGLPGNAWPLDCLRLGDGPVKGYYVEALGYFLATREGSKESGIADTTVDSISIER</sequence>
<organism evidence="1 2">
    <name type="scientific">Trinickia dinghuensis</name>
    <dbReference type="NCBI Taxonomy" id="2291023"/>
    <lineage>
        <taxon>Bacteria</taxon>
        <taxon>Pseudomonadati</taxon>
        <taxon>Pseudomonadota</taxon>
        <taxon>Betaproteobacteria</taxon>
        <taxon>Burkholderiales</taxon>
        <taxon>Burkholderiaceae</taxon>
        <taxon>Trinickia</taxon>
    </lineage>
</organism>
<gene>
    <name evidence="1" type="ORF">DWV00_09240</name>
</gene>
<dbReference type="Proteomes" id="UP000256838">
    <property type="component" value="Unassembled WGS sequence"/>
</dbReference>
<comment type="caution">
    <text evidence="1">The sequence shown here is derived from an EMBL/GenBank/DDBJ whole genome shotgun (WGS) entry which is preliminary data.</text>
</comment>
<dbReference type="OrthoDB" id="9057651at2"/>
<reference evidence="1 2" key="1">
    <citation type="submission" date="2018-08" db="EMBL/GenBank/DDBJ databases">
        <title>Paraburkholderia sp. DHOM06 isolated from forest soil.</title>
        <authorList>
            <person name="Gao Z.-H."/>
            <person name="Qiu L.-H."/>
        </authorList>
    </citation>
    <scope>NUCLEOTIDE SEQUENCE [LARGE SCALE GENOMIC DNA]</scope>
    <source>
        <strain evidence="1 2">DHOM06</strain>
    </source>
</reference>
<keyword evidence="2" id="KW-1185">Reference proteome</keyword>
<name>A0A3D8K2K8_9BURK</name>
<protein>
    <submittedName>
        <fullName evidence="1">Uncharacterized protein</fullName>
    </submittedName>
</protein>
<proteinExistence type="predicted"/>